<dbReference type="GO" id="GO:0006886">
    <property type="term" value="P:intracellular protein transport"/>
    <property type="evidence" value="ECO:0007669"/>
    <property type="project" value="TreeGrafter"/>
</dbReference>
<comment type="caution">
    <text evidence="13">The sequence shown here is derived from an EMBL/GenBank/DDBJ whole genome shotgun (WGS) entry which is preliminary data.</text>
</comment>
<dbReference type="GO" id="GO:0005789">
    <property type="term" value="C:endoplasmic reticulum membrane"/>
    <property type="evidence" value="ECO:0007669"/>
    <property type="project" value="UniProtKB-SubCell"/>
</dbReference>
<dbReference type="AlphaFoldDB" id="A0A1X0NRJ4"/>
<keyword evidence="10" id="KW-0675">Receptor</keyword>
<evidence type="ECO:0000256" key="7">
    <source>
        <dbReference type="ARBA" id="ARBA00022989"/>
    </source>
</evidence>
<evidence type="ECO:0000256" key="12">
    <source>
        <dbReference type="SAM" id="Phobius"/>
    </source>
</evidence>
<evidence type="ECO:0000256" key="1">
    <source>
        <dbReference type="ARBA" id="ARBA00004389"/>
    </source>
</evidence>
<keyword evidence="14" id="KW-1185">Reference proteome</keyword>
<keyword evidence="5" id="KW-0547">Nucleotide-binding</keyword>
<dbReference type="GO" id="GO:0034067">
    <property type="term" value="P:protein localization to Golgi apparatus"/>
    <property type="evidence" value="ECO:0007669"/>
    <property type="project" value="TreeGrafter"/>
</dbReference>
<dbReference type="GeneID" id="39987202"/>
<dbReference type="Gene3D" id="3.40.50.300">
    <property type="entry name" value="P-loop containing nucleotide triphosphate hydrolases"/>
    <property type="match status" value="1"/>
</dbReference>
<feature type="region of interest" description="Disordered" evidence="11">
    <location>
        <begin position="1"/>
        <end position="26"/>
    </location>
</feature>
<dbReference type="GO" id="GO:0003924">
    <property type="term" value="F:GTPase activity"/>
    <property type="evidence" value="ECO:0007669"/>
    <property type="project" value="TreeGrafter"/>
</dbReference>
<evidence type="ECO:0000256" key="2">
    <source>
        <dbReference type="ARBA" id="ARBA00005619"/>
    </source>
</evidence>
<evidence type="ECO:0000256" key="9">
    <source>
        <dbReference type="ARBA" id="ARBA00023136"/>
    </source>
</evidence>
<evidence type="ECO:0000256" key="11">
    <source>
        <dbReference type="SAM" id="MobiDB-lite"/>
    </source>
</evidence>
<dbReference type="Pfam" id="PF09439">
    <property type="entry name" value="SRPRB"/>
    <property type="match status" value="1"/>
</dbReference>
<gene>
    <name evidence="13" type="ORF">TM35_000231820</name>
</gene>
<dbReference type="STRING" id="67003.A0A1X0NRJ4"/>
<organism evidence="13 14">
    <name type="scientific">Trypanosoma theileri</name>
    <dbReference type="NCBI Taxonomy" id="67003"/>
    <lineage>
        <taxon>Eukaryota</taxon>
        <taxon>Discoba</taxon>
        <taxon>Euglenozoa</taxon>
        <taxon>Kinetoplastea</taxon>
        <taxon>Metakinetoplastina</taxon>
        <taxon>Trypanosomatida</taxon>
        <taxon>Trypanosomatidae</taxon>
        <taxon>Trypanosoma</taxon>
    </lineage>
</organism>
<dbReference type="PANTHER" id="PTHR45909">
    <property type="entry name" value="ADP-RIBOSYLATION FACTOR-RELATED PROTEIN 1"/>
    <property type="match status" value="1"/>
</dbReference>
<evidence type="ECO:0000313" key="14">
    <source>
        <dbReference type="Proteomes" id="UP000192257"/>
    </source>
</evidence>
<keyword evidence="9 12" id="KW-0472">Membrane</keyword>
<comment type="similarity">
    <text evidence="2">Belongs to the SRP receptor beta subunit family.</text>
</comment>
<proteinExistence type="inferred from homology"/>
<keyword evidence="7 12" id="KW-1133">Transmembrane helix</keyword>
<dbReference type="GO" id="GO:0043001">
    <property type="term" value="P:Golgi to plasma membrane protein transport"/>
    <property type="evidence" value="ECO:0007669"/>
    <property type="project" value="TreeGrafter"/>
</dbReference>
<dbReference type="InterPro" id="IPR019009">
    <property type="entry name" value="SRP_receptor_beta_su"/>
</dbReference>
<dbReference type="EMBL" id="NBCO01000023">
    <property type="protein sequence ID" value="ORC87211.1"/>
    <property type="molecule type" value="Genomic_DNA"/>
</dbReference>
<evidence type="ECO:0000256" key="4">
    <source>
        <dbReference type="ARBA" id="ARBA00022692"/>
    </source>
</evidence>
<keyword evidence="4 12" id="KW-0812">Transmembrane</keyword>
<dbReference type="Proteomes" id="UP000192257">
    <property type="component" value="Unassembled WGS sequence"/>
</dbReference>
<comment type="subcellular location">
    <subcellularLocation>
        <location evidence="1">Endoplasmic reticulum membrane</location>
        <topology evidence="1">Single-pass membrane protein</topology>
    </subcellularLocation>
</comment>
<keyword evidence="8" id="KW-0342">GTP-binding</keyword>
<dbReference type="InterPro" id="IPR024156">
    <property type="entry name" value="Small_GTPase_ARF"/>
</dbReference>
<dbReference type="SUPFAM" id="SSF52540">
    <property type="entry name" value="P-loop containing nucleoside triphosphate hydrolases"/>
    <property type="match status" value="1"/>
</dbReference>
<reference evidence="13 14" key="1">
    <citation type="submission" date="2017-03" db="EMBL/GenBank/DDBJ databases">
        <title>An alternative strategy for trypanosome survival in the mammalian bloodstream revealed through genome and transcriptome analysis of the ubiquitous bovine parasite Trypanosoma (Megatrypanum) theileri.</title>
        <authorList>
            <person name="Kelly S."/>
            <person name="Ivens A."/>
            <person name="Mott A."/>
            <person name="O'Neill E."/>
            <person name="Emms D."/>
            <person name="Macleod O."/>
            <person name="Voorheis P."/>
            <person name="Matthews J."/>
            <person name="Matthews K."/>
            <person name="Carrington M."/>
        </authorList>
    </citation>
    <scope>NUCLEOTIDE SEQUENCE [LARGE SCALE GENOMIC DNA]</scope>
    <source>
        <strain evidence="13">Edinburgh</strain>
    </source>
</reference>
<evidence type="ECO:0000313" key="13">
    <source>
        <dbReference type="EMBL" id="ORC87211.1"/>
    </source>
</evidence>
<dbReference type="GO" id="GO:0005794">
    <property type="term" value="C:Golgi apparatus"/>
    <property type="evidence" value="ECO:0007669"/>
    <property type="project" value="TreeGrafter"/>
</dbReference>
<evidence type="ECO:0000256" key="3">
    <source>
        <dbReference type="ARBA" id="ARBA00020256"/>
    </source>
</evidence>
<protein>
    <recommendedName>
        <fullName evidence="3">Signal recognition particle receptor subunit beta</fullName>
    </recommendedName>
</protein>
<dbReference type="OrthoDB" id="41266at2759"/>
<keyword evidence="6" id="KW-0256">Endoplasmic reticulum</keyword>
<dbReference type="RefSeq" id="XP_028881277.1">
    <property type="nucleotide sequence ID" value="XM_029027422.1"/>
</dbReference>
<dbReference type="InterPro" id="IPR027417">
    <property type="entry name" value="P-loop_NTPase"/>
</dbReference>
<evidence type="ECO:0000256" key="8">
    <source>
        <dbReference type="ARBA" id="ARBA00023134"/>
    </source>
</evidence>
<accession>A0A1X0NRJ4</accession>
<dbReference type="GO" id="GO:0005525">
    <property type="term" value="F:GTP binding"/>
    <property type="evidence" value="ECO:0007669"/>
    <property type="project" value="UniProtKB-KW"/>
</dbReference>
<feature type="transmembrane region" description="Helical" evidence="12">
    <location>
        <begin position="36"/>
        <end position="58"/>
    </location>
</feature>
<dbReference type="PANTHER" id="PTHR45909:SF1">
    <property type="entry name" value="ADP-RIBOSYLATION FACTOR-RELATED PROTEIN 1"/>
    <property type="match status" value="1"/>
</dbReference>
<name>A0A1X0NRJ4_9TRYP</name>
<sequence length="336" mass="36382">MTASNQTGFTSNTTTTTNNNNNSSISGNMNNDNNTMIFIVATIIFALVIARVLAKYVLRGAGITSRHRHSALLIGLCGSGKTALFAQLIAQKRIKTRTSMKANRAVMTLRSKHSITNNGKQEDDSTDNKLTKTVSNTNTNTAAVGAPVEVVDYPGHRRLRDSLTSDLEEANKVILVVDTVTIQDDRQEGAQALAELVVSVFTSPAFYGVKRVLVACTKRDELTSYSAKAVKKILEAEITRCIATRRGDVQSLDSIVNASGIAVGRKKNKSGASGRNNNSNLSRGGKVHELLLGESGKFTFDDFPVPVVFVDVSSYVSPTEHPFNVEAVREFVDEKI</sequence>
<dbReference type="VEuPathDB" id="TriTrypDB:TM35_000231820"/>
<evidence type="ECO:0000256" key="5">
    <source>
        <dbReference type="ARBA" id="ARBA00022741"/>
    </source>
</evidence>
<feature type="transmembrane region" description="Helical" evidence="12">
    <location>
        <begin position="70"/>
        <end position="90"/>
    </location>
</feature>
<evidence type="ECO:0000256" key="6">
    <source>
        <dbReference type="ARBA" id="ARBA00022824"/>
    </source>
</evidence>
<evidence type="ECO:0000256" key="10">
    <source>
        <dbReference type="ARBA" id="ARBA00023170"/>
    </source>
</evidence>